<keyword evidence="3" id="KW-1185">Reference proteome</keyword>
<evidence type="ECO:0000313" key="3">
    <source>
        <dbReference type="Proteomes" id="UP000216215"/>
    </source>
</evidence>
<dbReference type="AlphaFoldDB" id="A0AB36R235"/>
<dbReference type="Gene3D" id="3.20.20.190">
    <property type="entry name" value="Phosphatidylinositol (PI) phosphodiesterase"/>
    <property type="match status" value="1"/>
</dbReference>
<dbReference type="PANTHER" id="PTHR46211">
    <property type="entry name" value="GLYCEROPHOSPHORYL DIESTER PHOSPHODIESTERASE"/>
    <property type="match status" value="1"/>
</dbReference>
<dbReference type="Pfam" id="PF03009">
    <property type="entry name" value="GDPD"/>
    <property type="match status" value="1"/>
</dbReference>
<gene>
    <name evidence="2" type="ORF">CIT25_31990</name>
</gene>
<dbReference type="Proteomes" id="UP000216215">
    <property type="component" value="Unassembled WGS sequence"/>
</dbReference>
<accession>A0AB36R235</accession>
<dbReference type="CDD" id="cd08565">
    <property type="entry name" value="GDPD_pAtGDE_like"/>
    <property type="match status" value="1"/>
</dbReference>
<dbReference type="PANTHER" id="PTHR46211:SF14">
    <property type="entry name" value="GLYCEROPHOSPHODIESTER PHOSPHODIESTERASE"/>
    <property type="match status" value="1"/>
</dbReference>
<dbReference type="GO" id="GO:0006629">
    <property type="term" value="P:lipid metabolic process"/>
    <property type="evidence" value="ECO:0007669"/>
    <property type="project" value="InterPro"/>
</dbReference>
<feature type="domain" description="GP-PDE" evidence="1">
    <location>
        <begin position="2"/>
        <end position="242"/>
    </location>
</feature>
<dbReference type="InterPro" id="IPR030395">
    <property type="entry name" value="GP_PDE_dom"/>
</dbReference>
<sequence>MTLITGHRGARNLWPENSLVGFRNTLELGVDAIEFDVHLTEMGELVVIHDATLERTTEGFGPVRKLTFEERANVRLKDTDETIPTLADVLAALSSRAGPDLHVEIKTDETGMPYPDIARRVAEELRRFGVEDRTHLTSFDISVLEDCRRHAPQVARLVSVNADWAERQGGLAAFLARVDGLVDIVAIHHELMEAQWDLVRATLPLDRLCVWTVNEEATIRHWLGRRIGRLTSDRPDLAIALRSAVVTAAPLETNRA</sequence>
<evidence type="ECO:0000259" key="1">
    <source>
        <dbReference type="PROSITE" id="PS51704"/>
    </source>
</evidence>
<organism evidence="2 3">
    <name type="scientific">Mesorhizobium mediterraneum</name>
    <dbReference type="NCBI Taxonomy" id="43617"/>
    <lineage>
        <taxon>Bacteria</taxon>
        <taxon>Pseudomonadati</taxon>
        <taxon>Pseudomonadota</taxon>
        <taxon>Alphaproteobacteria</taxon>
        <taxon>Hyphomicrobiales</taxon>
        <taxon>Phyllobacteriaceae</taxon>
        <taxon>Mesorhizobium</taxon>
    </lineage>
</organism>
<reference evidence="3" key="1">
    <citation type="submission" date="2017-08" db="EMBL/GenBank/DDBJ databases">
        <title>Mesorhizobium wenxinae sp. nov., a novel rhizobial species isolated from root nodules of chickpea (Cicer arietinum L.).</title>
        <authorList>
            <person name="Zhang J."/>
        </authorList>
    </citation>
    <scope>NUCLEOTIDE SEQUENCE [LARGE SCALE GENOMIC DNA]</scope>
    <source>
        <strain evidence="3">USDA 3392</strain>
    </source>
</reference>
<protein>
    <submittedName>
        <fullName evidence="2">Glycerophosphodiester phosphodiesterase</fullName>
    </submittedName>
</protein>
<dbReference type="InterPro" id="IPR017946">
    <property type="entry name" value="PLC-like_Pdiesterase_TIM-brl"/>
</dbReference>
<name>A0AB36R235_9HYPH</name>
<dbReference type="RefSeq" id="WP_095489253.1">
    <property type="nucleotide sequence ID" value="NZ_CP088151.1"/>
</dbReference>
<dbReference type="EMBL" id="NPKI01000046">
    <property type="protein sequence ID" value="PAP98514.1"/>
    <property type="molecule type" value="Genomic_DNA"/>
</dbReference>
<proteinExistence type="predicted"/>
<dbReference type="SUPFAM" id="SSF51695">
    <property type="entry name" value="PLC-like phosphodiesterases"/>
    <property type="match status" value="1"/>
</dbReference>
<evidence type="ECO:0000313" key="2">
    <source>
        <dbReference type="EMBL" id="PAP98514.1"/>
    </source>
</evidence>
<dbReference type="GO" id="GO:0008081">
    <property type="term" value="F:phosphoric diester hydrolase activity"/>
    <property type="evidence" value="ECO:0007669"/>
    <property type="project" value="InterPro"/>
</dbReference>
<dbReference type="PROSITE" id="PS51704">
    <property type="entry name" value="GP_PDE"/>
    <property type="match status" value="1"/>
</dbReference>
<comment type="caution">
    <text evidence="2">The sequence shown here is derived from an EMBL/GenBank/DDBJ whole genome shotgun (WGS) entry which is preliminary data.</text>
</comment>